<dbReference type="EC" id="5.2.1.8" evidence="10"/>
<evidence type="ECO:0000256" key="3">
    <source>
        <dbReference type="ARBA" id="ARBA00006577"/>
    </source>
</evidence>
<evidence type="ECO:0000256" key="2">
    <source>
        <dbReference type="ARBA" id="ARBA00004496"/>
    </source>
</evidence>
<dbReference type="RefSeq" id="WP_011746051.1">
    <property type="nucleotide sequence ID" value="NC_008639.1"/>
</dbReference>
<dbReference type="PANTHER" id="PTHR47861:SF3">
    <property type="entry name" value="FKBP-TYPE PEPTIDYL-PROLYL CIS-TRANS ISOMERASE SLYD"/>
    <property type="match status" value="1"/>
</dbReference>
<dbReference type="AlphaFoldDB" id="A1BIN2"/>
<evidence type="ECO:0000256" key="4">
    <source>
        <dbReference type="ARBA" id="ARBA00022490"/>
    </source>
</evidence>
<sequence length="142" mass="15287">MAQAKEGDIVKVHYTGKLDDGTMFDTSANRDPLEFTVGAGHVIPGFDIAVIDMAPGEIKVTVIPVDEAYGPHSTDLVTPVSRERFPADMELEIGQQLQVGLADGQEAIVMIVDLDETSVTLDANHPLAGQNLTFEIELVEIV</sequence>
<dbReference type="KEGG" id="cph:Cpha266_2267"/>
<accession>A1BIN2</accession>
<dbReference type="PANTHER" id="PTHR47861">
    <property type="entry name" value="FKBP-TYPE PEPTIDYL-PROLYL CIS-TRANS ISOMERASE SLYD"/>
    <property type="match status" value="1"/>
</dbReference>
<evidence type="ECO:0000256" key="6">
    <source>
        <dbReference type="ARBA" id="ARBA00023186"/>
    </source>
</evidence>
<dbReference type="GO" id="GO:0005737">
    <property type="term" value="C:cytoplasm"/>
    <property type="evidence" value="ECO:0007669"/>
    <property type="project" value="UniProtKB-SubCell"/>
</dbReference>
<gene>
    <name evidence="12" type="ordered locus">Cpha266_2267</name>
</gene>
<keyword evidence="13" id="KW-1185">Reference proteome</keyword>
<comment type="similarity">
    <text evidence="3 10">Belongs to the FKBP-type PPIase family.</text>
</comment>
<dbReference type="GO" id="GO:0042026">
    <property type="term" value="P:protein refolding"/>
    <property type="evidence" value="ECO:0007669"/>
    <property type="project" value="UniProtKB-ARBA"/>
</dbReference>
<dbReference type="Pfam" id="PF00254">
    <property type="entry name" value="FKBP_C"/>
    <property type="match status" value="1"/>
</dbReference>
<dbReference type="Gene3D" id="3.10.50.40">
    <property type="match status" value="1"/>
</dbReference>
<comment type="subcellular location">
    <subcellularLocation>
        <location evidence="2">Cytoplasm</location>
    </subcellularLocation>
</comment>
<keyword evidence="6" id="KW-0143">Chaperone</keyword>
<dbReference type="InterPro" id="IPR046357">
    <property type="entry name" value="PPIase_dom_sf"/>
</dbReference>
<evidence type="ECO:0000313" key="13">
    <source>
        <dbReference type="Proteomes" id="UP000008701"/>
    </source>
</evidence>
<dbReference type="InterPro" id="IPR001179">
    <property type="entry name" value="PPIase_FKBP_dom"/>
</dbReference>
<comment type="function">
    <text evidence="8">Also involved in hydrogenase metallocenter assembly, probably by participating in the nickel insertion step. This function in hydrogenase biosynthesis requires chaperone activity and the presence of the metal-binding domain, but not PPIase activity.</text>
</comment>
<protein>
    <recommendedName>
        <fullName evidence="10">Peptidyl-prolyl cis-trans isomerase</fullName>
        <ecNumber evidence="10">5.2.1.8</ecNumber>
    </recommendedName>
</protein>
<evidence type="ECO:0000256" key="7">
    <source>
        <dbReference type="ARBA" id="ARBA00023235"/>
    </source>
</evidence>
<feature type="domain" description="PPIase FKBP-type" evidence="11">
    <location>
        <begin position="7"/>
        <end position="91"/>
    </location>
</feature>
<dbReference type="STRING" id="290317.Cpha266_2267"/>
<evidence type="ECO:0000256" key="8">
    <source>
        <dbReference type="ARBA" id="ARBA00037071"/>
    </source>
</evidence>
<proteinExistence type="inferred from homology"/>
<name>A1BIN2_CHLPD</name>
<dbReference type="GO" id="GO:0003755">
    <property type="term" value="F:peptidyl-prolyl cis-trans isomerase activity"/>
    <property type="evidence" value="ECO:0007669"/>
    <property type="project" value="UniProtKB-UniRule"/>
</dbReference>
<dbReference type="PROSITE" id="PS50059">
    <property type="entry name" value="FKBP_PPIASE"/>
    <property type="match status" value="1"/>
</dbReference>
<dbReference type="eggNOG" id="COG1047">
    <property type="taxonomic scope" value="Bacteria"/>
</dbReference>
<evidence type="ECO:0000256" key="9">
    <source>
        <dbReference type="PROSITE-ProRule" id="PRU00277"/>
    </source>
</evidence>
<reference evidence="12 13" key="1">
    <citation type="submission" date="2006-12" db="EMBL/GenBank/DDBJ databases">
        <title>Complete sequence of Chlorobium phaeobacteroides DSM 266.</title>
        <authorList>
            <consortium name="US DOE Joint Genome Institute"/>
            <person name="Copeland A."/>
            <person name="Lucas S."/>
            <person name="Lapidus A."/>
            <person name="Barry K."/>
            <person name="Detter J.C."/>
            <person name="Glavina del Rio T."/>
            <person name="Hammon N."/>
            <person name="Israni S."/>
            <person name="Pitluck S."/>
            <person name="Goltsman E."/>
            <person name="Schmutz J."/>
            <person name="Larimer F."/>
            <person name="Land M."/>
            <person name="Hauser L."/>
            <person name="Mikhailova N."/>
            <person name="Li T."/>
            <person name="Overmann J."/>
            <person name="Bryant D.A."/>
            <person name="Richardson P."/>
        </authorList>
    </citation>
    <scope>NUCLEOTIDE SEQUENCE [LARGE SCALE GENOMIC DNA]</scope>
    <source>
        <strain evidence="12 13">DSM 266</strain>
    </source>
</reference>
<evidence type="ECO:0000256" key="1">
    <source>
        <dbReference type="ARBA" id="ARBA00000971"/>
    </source>
</evidence>
<evidence type="ECO:0000259" key="11">
    <source>
        <dbReference type="PROSITE" id="PS50059"/>
    </source>
</evidence>
<comment type="catalytic activity">
    <reaction evidence="1 9 10">
        <text>[protein]-peptidylproline (omega=180) = [protein]-peptidylproline (omega=0)</text>
        <dbReference type="Rhea" id="RHEA:16237"/>
        <dbReference type="Rhea" id="RHEA-COMP:10747"/>
        <dbReference type="Rhea" id="RHEA-COMP:10748"/>
        <dbReference type="ChEBI" id="CHEBI:83833"/>
        <dbReference type="ChEBI" id="CHEBI:83834"/>
        <dbReference type="EC" id="5.2.1.8"/>
    </reaction>
</comment>
<evidence type="ECO:0000256" key="10">
    <source>
        <dbReference type="RuleBase" id="RU003915"/>
    </source>
</evidence>
<evidence type="ECO:0000256" key="5">
    <source>
        <dbReference type="ARBA" id="ARBA00023110"/>
    </source>
</evidence>
<keyword evidence="4" id="KW-0963">Cytoplasm</keyword>
<dbReference type="EMBL" id="CP000492">
    <property type="protein sequence ID" value="ABL66259.1"/>
    <property type="molecule type" value="Genomic_DNA"/>
</dbReference>
<dbReference type="OrthoDB" id="9808891at2"/>
<dbReference type="Proteomes" id="UP000008701">
    <property type="component" value="Chromosome"/>
</dbReference>
<keyword evidence="5 9" id="KW-0697">Rotamase</keyword>
<dbReference type="HOGENOM" id="CLU_098197_2_1_10"/>
<keyword evidence="7 9" id="KW-0413">Isomerase</keyword>
<evidence type="ECO:0000313" key="12">
    <source>
        <dbReference type="EMBL" id="ABL66259.1"/>
    </source>
</evidence>
<organism evidence="12 13">
    <name type="scientific">Chlorobium phaeobacteroides (strain DSM 266 / SMG 266 / 2430)</name>
    <dbReference type="NCBI Taxonomy" id="290317"/>
    <lineage>
        <taxon>Bacteria</taxon>
        <taxon>Pseudomonadati</taxon>
        <taxon>Chlorobiota</taxon>
        <taxon>Chlorobiia</taxon>
        <taxon>Chlorobiales</taxon>
        <taxon>Chlorobiaceae</taxon>
        <taxon>Chlorobium/Pelodictyon group</taxon>
        <taxon>Chlorobium</taxon>
    </lineage>
</organism>
<dbReference type="SUPFAM" id="SSF54534">
    <property type="entry name" value="FKBP-like"/>
    <property type="match status" value="1"/>
</dbReference>